<evidence type="ECO:0000313" key="3">
    <source>
        <dbReference type="Proteomes" id="UP001278500"/>
    </source>
</evidence>
<feature type="compositionally biased region" description="Polar residues" evidence="1">
    <location>
        <begin position="17"/>
        <end position="41"/>
    </location>
</feature>
<proteinExistence type="predicted"/>
<feature type="region of interest" description="Disordered" evidence="1">
    <location>
        <begin position="1"/>
        <end position="47"/>
    </location>
</feature>
<dbReference type="Proteomes" id="UP001278500">
    <property type="component" value="Unassembled WGS sequence"/>
</dbReference>
<organism evidence="2 3">
    <name type="scientific">Neurospora tetraspora</name>
    <dbReference type="NCBI Taxonomy" id="94610"/>
    <lineage>
        <taxon>Eukaryota</taxon>
        <taxon>Fungi</taxon>
        <taxon>Dikarya</taxon>
        <taxon>Ascomycota</taxon>
        <taxon>Pezizomycotina</taxon>
        <taxon>Sordariomycetes</taxon>
        <taxon>Sordariomycetidae</taxon>
        <taxon>Sordariales</taxon>
        <taxon>Sordariaceae</taxon>
        <taxon>Neurospora</taxon>
    </lineage>
</organism>
<protein>
    <submittedName>
        <fullName evidence="2">Uncharacterized protein</fullName>
    </submittedName>
</protein>
<reference evidence="2" key="1">
    <citation type="journal article" date="2023" name="Mol. Phylogenet. Evol.">
        <title>Genome-scale phylogeny and comparative genomics of the fungal order Sordariales.</title>
        <authorList>
            <person name="Hensen N."/>
            <person name="Bonometti L."/>
            <person name="Westerberg I."/>
            <person name="Brannstrom I.O."/>
            <person name="Guillou S."/>
            <person name="Cros-Aarteil S."/>
            <person name="Calhoun S."/>
            <person name="Haridas S."/>
            <person name="Kuo A."/>
            <person name="Mondo S."/>
            <person name="Pangilinan J."/>
            <person name="Riley R."/>
            <person name="LaButti K."/>
            <person name="Andreopoulos B."/>
            <person name="Lipzen A."/>
            <person name="Chen C."/>
            <person name="Yan M."/>
            <person name="Daum C."/>
            <person name="Ng V."/>
            <person name="Clum A."/>
            <person name="Steindorff A."/>
            <person name="Ohm R.A."/>
            <person name="Martin F."/>
            <person name="Silar P."/>
            <person name="Natvig D.O."/>
            <person name="Lalanne C."/>
            <person name="Gautier V."/>
            <person name="Ament-Velasquez S.L."/>
            <person name="Kruys A."/>
            <person name="Hutchinson M.I."/>
            <person name="Powell A.J."/>
            <person name="Barry K."/>
            <person name="Miller A.N."/>
            <person name="Grigoriev I.V."/>
            <person name="Debuchy R."/>
            <person name="Gladieux P."/>
            <person name="Hiltunen Thoren M."/>
            <person name="Johannesson H."/>
        </authorList>
    </citation>
    <scope>NUCLEOTIDE SEQUENCE</scope>
    <source>
        <strain evidence="2">CBS 560.94</strain>
    </source>
</reference>
<keyword evidence="3" id="KW-1185">Reference proteome</keyword>
<dbReference type="GeneID" id="87866713"/>
<accession>A0AAE0MTY0</accession>
<evidence type="ECO:0000313" key="2">
    <source>
        <dbReference type="EMBL" id="KAK3348352.1"/>
    </source>
</evidence>
<reference evidence="2" key="2">
    <citation type="submission" date="2023-06" db="EMBL/GenBank/DDBJ databases">
        <authorList>
            <consortium name="Lawrence Berkeley National Laboratory"/>
            <person name="Haridas S."/>
            <person name="Hensen N."/>
            <person name="Bonometti L."/>
            <person name="Westerberg I."/>
            <person name="Brannstrom I.O."/>
            <person name="Guillou S."/>
            <person name="Cros-Aarteil S."/>
            <person name="Calhoun S."/>
            <person name="Kuo A."/>
            <person name="Mondo S."/>
            <person name="Pangilinan J."/>
            <person name="Riley R."/>
            <person name="Labutti K."/>
            <person name="Andreopoulos B."/>
            <person name="Lipzen A."/>
            <person name="Chen C."/>
            <person name="Yanf M."/>
            <person name="Daum C."/>
            <person name="Ng V."/>
            <person name="Clum A."/>
            <person name="Steindorff A."/>
            <person name="Ohm R."/>
            <person name="Martin F."/>
            <person name="Silar P."/>
            <person name="Natvig D."/>
            <person name="Lalanne C."/>
            <person name="Gautier V."/>
            <person name="Ament-Velasquez S.L."/>
            <person name="Kruys A."/>
            <person name="Hutchinson M.I."/>
            <person name="Powell A.J."/>
            <person name="Barry K."/>
            <person name="Miller A.N."/>
            <person name="Grigoriev I.V."/>
            <person name="Debuchy R."/>
            <person name="Gladieux P."/>
            <person name="Thoren M.H."/>
            <person name="Johannesson H."/>
        </authorList>
    </citation>
    <scope>NUCLEOTIDE SEQUENCE</scope>
    <source>
        <strain evidence="2">CBS 560.94</strain>
    </source>
</reference>
<dbReference type="AlphaFoldDB" id="A0AAE0MTY0"/>
<dbReference type="EMBL" id="JAUEPP010000003">
    <property type="protein sequence ID" value="KAK3348352.1"/>
    <property type="molecule type" value="Genomic_DNA"/>
</dbReference>
<gene>
    <name evidence="2" type="ORF">B0H65DRAFT_548132</name>
</gene>
<dbReference type="RefSeq" id="XP_062683434.1">
    <property type="nucleotide sequence ID" value="XM_062829559.1"/>
</dbReference>
<sequence>MELDHYPDAPVYHSPLNKPTTQSQGTSNYYYETTPPLSQQEADSRQMATVALRAPAQPSTFQT</sequence>
<comment type="caution">
    <text evidence="2">The sequence shown here is derived from an EMBL/GenBank/DDBJ whole genome shotgun (WGS) entry which is preliminary data.</text>
</comment>
<name>A0AAE0MTY0_9PEZI</name>
<evidence type="ECO:0000256" key="1">
    <source>
        <dbReference type="SAM" id="MobiDB-lite"/>
    </source>
</evidence>